<feature type="transmembrane region" description="Helical" evidence="9">
    <location>
        <begin position="102"/>
        <end position="125"/>
    </location>
</feature>
<evidence type="ECO:0000256" key="1">
    <source>
        <dbReference type="ARBA" id="ARBA00004429"/>
    </source>
</evidence>
<evidence type="ECO:0000256" key="6">
    <source>
        <dbReference type="ARBA" id="ARBA00022692"/>
    </source>
</evidence>
<feature type="transmembrane region" description="Helical" evidence="9">
    <location>
        <begin position="302"/>
        <end position="322"/>
    </location>
</feature>
<gene>
    <name evidence="10" type="primary">lptF</name>
    <name evidence="10" type="ORF">IAC56_06840</name>
</gene>
<proteinExistence type="predicted"/>
<keyword evidence="3" id="KW-0813">Transport</keyword>
<dbReference type="InterPro" id="IPR005495">
    <property type="entry name" value="LptG/LptF_permease"/>
</dbReference>
<dbReference type="PANTHER" id="PTHR33529">
    <property type="entry name" value="SLR0882 PROTEIN-RELATED"/>
    <property type="match status" value="1"/>
</dbReference>
<evidence type="ECO:0000256" key="3">
    <source>
        <dbReference type="ARBA" id="ARBA00022448"/>
    </source>
</evidence>
<feature type="transmembrane region" description="Helical" evidence="9">
    <location>
        <begin position="328"/>
        <end position="349"/>
    </location>
</feature>
<evidence type="ECO:0000256" key="4">
    <source>
        <dbReference type="ARBA" id="ARBA00022475"/>
    </source>
</evidence>
<dbReference type="GO" id="GO:0015920">
    <property type="term" value="P:lipopolysaccharide transport"/>
    <property type="evidence" value="ECO:0007669"/>
    <property type="project" value="TreeGrafter"/>
</dbReference>
<feature type="transmembrane region" description="Helical" evidence="9">
    <location>
        <begin position="56"/>
        <end position="81"/>
    </location>
</feature>
<protein>
    <recommendedName>
        <fullName evidence="2">Lipopolysaccharide export system permease protein LptF</fullName>
    </recommendedName>
</protein>
<dbReference type="AlphaFoldDB" id="A0A9D1II47"/>
<sequence length="374" mass="41504">MIFRRSLVSELANTAGAVFTVIFSIVLTIGLVRILGLAAGGRIDSGTVMEMVVYEALVNLAPLLAVSLFIAVLMTLTRSWLDSEMVVWFSSGGISLLSWIRPVLRFSIPIILLITALSLVISPWAKGQSELNREVWSQRDDVDRISPGRFIEIAGGKQVFFVEEVSPDGLSVKNVFLTETAIDSEMVLMAKTGEIKTNEDGDRYVILHDGRRYEGTAGTPEYKVTEFHTYGIRLDVKPESAIQMKDVDTQPLPLLFMQPDNSEAQGELLWRISWPIAALNLILIAIPLSFTNPRAGRSLNIVVALLLFVLYLNGISVGRTWVEQGTMGLVSATIVLNGAFTILAVILFLRRTIMQRWIPQWMTIGYWRSKGGQS</sequence>
<keyword evidence="8 9" id="KW-0472">Membrane</keyword>
<evidence type="ECO:0000313" key="11">
    <source>
        <dbReference type="Proteomes" id="UP000824083"/>
    </source>
</evidence>
<dbReference type="GO" id="GO:0055085">
    <property type="term" value="P:transmembrane transport"/>
    <property type="evidence" value="ECO:0007669"/>
    <property type="project" value="InterPro"/>
</dbReference>
<organism evidence="10 11">
    <name type="scientific">Candidatus Aphodousia faecigallinarum</name>
    <dbReference type="NCBI Taxonomy" id="2840677"/>
    <lineage>
        <taxon>Bacteria</taxon>
        <taxon>Pseudomonadati</taxon>
        <taxon>Pseudomonadota</taxon>
        <taxon>Betaproteobacteria</taxon>
        <taxon>Burkholderiales</taxon>
        <taxon>Sutterellaceae</taxon>
        <taxon>Sutterellaceae incertae sedis</taxon>
        <taxon>Candidatus Aphodousia</taxon>
    </lineage>
</organism>
<evidence type="ECO:0000256" key="7">
    <source>
        <dbReference type="ARBA" id="ARBA00022989"/>
    </source>
</evidence>
<keyword evidence="4" id="KW-1003">Cell membrane</keyword>
<evidence type="ECO:0000256" key="9">
    <source>
        <dbReference type="SAM" id="Phobius"/>
    </source>
</evidence>
<feature type="transmembrane region" description="Helical" evidence="9">
    <location>
        <begin position="12"/>
        <end position="36"/>
    </location>
</feature>
<evidence type="ECO:0000256" key="8">
    <source>
        <dbReference type="ARBA" id="ARBA00023136"/>
    </source>
</evidence>
<evidence type="ECO:0000313" key="10">
    <source>
        <dbReference type="EMBL" id="HIU37970.1"/>
    </source>
</evidence>
<comment type="subcellular location">
    <subcellularLocation>
        <location evidence="1">Cell inner membrane</location>
        <topology evidence="1">Multi-pass membrane protein</topology>
    </subcellularLocation>
</comment>
<dbReference type="Pfam" id="PF03739">
    <property type="entry name" value="LptF_LptG"/>
    <property type="match status" value="1"/>
</dbReference>
<dbReference type="GO" id="GO:0043190">
    <property type="term" value="C:ATP-binding cassette (ABC) transporter complex"/>
    <property type="evidence" value="ECO:0007669"/>
    <property type="project" value="InterPro"/>
</dbReference>
<name>A0A9D1II47_9BURK</name>
<dbReference type="Proteomes" id="UP000824083">
    <property type="component" value="Unassembled WGS sequence"/>
</dbReference>
<keyword evidence="7 9" id="KW-1133">Transmembrane helix</keyword>
<accession>A0A9D1II47</accession>
<dbReference type="PANTHER" id="PTHR33529:SF7">
    <property type="entry name" value="LIPOPOLYSACCHARIDE EXPORT SYSTEM PERMEASE PROTEIN LPTF"/>
    <property type="match status" value="1"/>
</dbReference>
<reference evidence="10" key="1">
    <citation type="submission" date="2020-10" db="EMBL/GenBank/DDBJ databases">
        <authorList>
            <person name="Gilroy R."/>
        </authorList>
    </citation>
    <scope>NUCLEOTIDE SEQUENCE</scope>
    <source>
        <strain evidence="10">7463</strain>
    </source>
</reference>
<dbReference type="NCBIfam" id="TIGR04407">
    <property type="entry name" value="LptF_YjgP"/>
    <property type="match status" value="1"/>
</dbReference>
<dbReference type="InterPro" id="IPR030922">
    <property type="entry name" value="LptF"/>
</dbReference>
<keyword evidence="5" id="KW-0997">Cell inner membrane</keyword>
<dbReference type="EMBL" id="DVMY01000104">
    <property type="protein sequence ID" value="HIU37970.1"/>
    <property type="molecule type" value="Genomic_DNA"/>
</dbReference>
<evidence type="ECO:0000256" key="2">
    <source>
        <dbReference type="ARBA" id="ARBA00014213"/>
    </source>
</evidence>
<evidence type="ECO:0000256" key="5">
    <source>
        <dbReference type="ARBA" id="ARBA00022519"/>
    </source>
</evidence>
<comment type="caution">
    <text evidence="10">The sequence shown here is derived from an EMBL/GenBank/DDBJ whole genome shotgun (WGS) entry which is preliminary data.</text>
</comment>
<keyword evidence="6 9" id="KW-0812">Transmembrane</keyword>
<reference evidence="10" key="2">
    <citation type="journal article" date="2021" name="PeerJ">
        <title>Extensive microbial diversity within the chicken gut microbiome revealed by metagenomics and culture.</title>
        <authorList>
            <person name="Gilroy R."/>
            <person name="Ravi A."/>
            <person name="Getino M."/>
            <person name="Pursley I."/>
            <person name="Horton D.L."/>
            <person name="Alikhan N.F."/>
            <person name="Baker D."/>
            <person name="Gharbi K."/>
            <person name="Hall N."/>
            <person name="Watson M."/>
            <person name="Adriaenssens E.M."/>
            <person name="Foster-Nyarko E."/>
            <person name="Jarju S."/>
            <person name="Secka A."/>
            <person name="Antonio M."/>
            <person name="Oren A."/>
            <person name="Chaudhuri R.R."/>
            <person name="La Ragione R."/>
            <person name="Hildebrand F."/>
            <person name="Pallen M.J."/>
        </authorList>
    </citation>
    <scope>NUCLEOTIDE SEQUENCE</scope>
    <source>
        <strain evidence="10">7463</strain>
    </source>
</reference>